<evidence type="ECO:0000313" key="1">
    <source>
        <dbReference type="EMBL" id="MPN54402.1"/>
    </source>
</evidence>
<proteinExistence type="predicted"/>
<dbReference type="AlphaFoldDB" id="A0A645IU85"/>
<protein>
    <submittedName>
        <fullName evidence="1">Uncharacterized protein</fullName>
    </submittedName>
</protein>
<organism evidence="1">
    <name type="scientific">bioreactor metagenome</name>
    <dbReference type="NCBI Taxonomy" id="1076179"/>
    <lineage>
        <taxon>unclassified sequences</taxon>
        <taxon>metagenomes</taxon>
        <taxon>ecological metagenomes</taxon>
    </lineage>
</organism>
<reference evidence="1" key="1">
    <citation type="submission" date="2019-08" db="EMBL/GenBank/DDBJ databases">
        <authorList>
            <person name="Kucharzyk K."/>
            <person name="Murdoch R.W."/>
            <person name="Higgins S."/>
            <person name="Loffler F."/>
        </authorList>
    </citation>
    <scope>NUCLEOTIDE SEQUENCE</scope>
</reference>
<dbReference type="EMBL" id="VSSQ01122588">
    <property type="protein sequence ID" value="MPN54402.1"/>
    <property type="molecule type" value="Genomic_DNA"/>
</dbReference>
<name>A0A645IU85_9ZZZZ</name>
<accession>A0A645IU85</accession>
<sequence>MNSVLKSFPVETIANHEAFRNGLEELAWMYDTEFSPDYMIE</sequence>
<gene>
    <name evidence="1" type="ORF">SDC9_202072</name>
</gene>
<comment type="caution">
    <text evidence="1">The sequence shown here is derived from an EMBL/GenBank/DDBJ whole genome shotgun (WGS) entry which is preliminary data.</text>
</comment>